<dbReference type="PANTHER" id="PTHR35092:SF1">
    <property type="entry name" value="CHLORINASE MJ1651"/>
    <property type="match status" value="1"/>
</dbReference>
<dbReference type="InterPro" id="IPR002747">
    <property type="entry name" value="SAM_OH_AdoTrfase"/>
</dbReference>
<dbReference type="InterPro" id="IPR046469">
    <property type="entry name" value="SAM_HAT_N"/>
</dbReference>
<comment type="caution">
    <text evidence="5">The sequence shown here is derived from an EMBL/GenBank/DDBJ whole genome shotgun (WGS) entry which is preliminary data.</text>
</comment>
<dbReference type="SUPFAM" id="SSF102522">
    <property type="entry name" value="Bacterial fluorinating enzyme, N-terminal domain"/>
    <property type="match status" value="1"/>
</dbReference>
<dbReference type="Gene3D" id="2.40.30.90">
    <property type="entry name" value="Bacterial fluorinating enzyme like"/>
    <property type="match status" value="1"/>
</dbReference>
<sequence length="276" mass="29917">MELVLVLTLITLLTDFGLHDSYVGIMKGVIAQISPAASVIDLSHDVSPQDIQGASFQLAMAYAHFPQGTIHVVVVDPGVGSSRRAIALRHQGYGFVGPDNGVFSPLLKTLSQVQAVELNNPTYWYQSQPSRTFHGRDIFAPVAAHLSAGIDLSCLGQPVLPQSLCRSLLLSWTRQPQGARGQVQAVDRFGNLITNLPAALLEDLPPTQPWTLEIQHRSIPGHPAYSTVKVGDLLALGGSHGWLEIAVNQGSAQSRLQAKVGDRVDWVFDPLKEEKR</sequence>
<dbReference type="EMBL" id="JTHE03000045">
    <property type="protein sequence ID" value="MCM1982868.1"/>
    <property type="molecule type" value="Genomic_DNA"/>
</dbReference>
<dbReference type="RefSeq" id="WP_166281547.1">
    <property type="nucleotide sequence ID" value="NZ_JTHE03000045.1"/>
</dbReference>
<evidence type="ECO:0000259" key="3">
    <source>
        <dbReference type="Pfam" id="PF01887"/>
    </source>
</evidence>
<evidence type="ECO:0000256" key="1">
    <source>
        <dbReference type="ARBA" id="ARBA00022691"/>
    </source>
</evidence>
<gene>
    <name evidence="5" type="ORF">QQ91_0008535</name>
</gene>
<dbReference type="InterPro" id="IPR023227">
    <property type="entry name" value="SAM_OH_AdoTrfase_C_sf"/>
</dbReference>
<comment type="similarity">
    <text evidence="2">Belongs to the SAM hydrolase / SAM-dependent halogenase family.</text>
</comment>
<feature type="domain" description="S-adenosyl-l-methionine hydroxide adenosyltransferase N-terminal" evidence="3">
    <location>
        <begin position="10"/>
        <end position="155"/>
    </location>
</feature>
<keyword evidence="6" id="KW-1185">Reference proteome</keyword>
<dbReference type="Pfam" id="PF01887">
    <property type="entry name" value="SAM_HAT_N"/>
    <property type="match status" value="1"/>
</dbReference>
<accession>A0ABD4T305</accession>
<reference evidence="5 6" key="1">
    <citation type="journal article" date="2015" name="Genome Announc.">
        <title>Draft Genome Sequence of Filamentous Marine Cyanobacterium Lyngbya confervoides Strain BDU141951.</title>
        <authorList>
            <person name="Chandrababunaidu M.M."/>
            <person name="Sen D."/>
            <person name="Tripathy S."/>
        </authorList>
    </citation>
    <scope>NUCLEOTIDE SEQUENCE [LARGE SCALE GENOMIC DNA]</scope>
    <source>
        <strain evidence="5 6">BDU141951</strain>
    </source>
</reference>
<dbReference type="Gene3D" id="3.40.50.10790">
    <property type="entry name" value="S-adenosyl-l-methionine hydroxide adenosyltransferase, N-terminal"/>
    <property type="match status" value="1"/>
</dbReference>
<feature type="domain" description="S-adenosyl-l-methionine hydroxide adenosyltransferase C-terminal" evidence="4">
    <location>
        <begin position="181"/>
        <end position="264"/>
    </location>
</feature>
<evidence type="ECO:0000313" key="5">
    <source>
        <dbReference type="EMBL" id="MCM1982868.1"/>
    </source>
</evidence>
<evidence type="ECO:0000313" key="6">
    <source>
        <dbReference type="Proteomes" id="UP000031561"/>
    </source>
</evidence>
<dbReference type="PIRSF" id="PIRSF006779">
    <property type="entry name" value="UCP006779"/>
    <property type="match status" value="1"/>
</dbReference>
<evidence type="ECO:0000256" key="2">
    <source>
        <dbReference type="ARBA" id="ARBA00024035"/>
    </source>
</evidence>
<dbReference type="SUPFAM" id="SSF101852">
    <property type="entry name" value="Bacterial fluorinating enzyme, C-terminal domain"/>
    <property type="match status" value="1"/>
</dbReference>
<organism evidence="5 6">
    <name type="scientific">Lyngbya confervoides BDU141951</name>
    <dbReference type="NCBI Taxonomy" id="1574623"/>
    <lineage>
        <taxon>Bacteria</taxon>
        <taxon>Bacillati</taxon>
        <taxon>Cyanobacteriota</taxon>
        <taxon>Cyanophyceae</taxon>
        <taxon>Oscillatoriophycideae</taxon>
        <taxon>Oscillatoriales</taxon>
        <taxon>Microcoleaceae</taxon>
        <taxon>Lyngbya</taxon>
    </lineage>
</organism>
<name>A0ABD4T305_9CYAN</name>
<protein>
    <submittedName>
        <fullName evidence="5">SAM-dependent chlorinase/fluorinase</fullName>
    </submittedName>
</protein>
<dbReference type="InterPro" id="IPR023228">
    <property type="entry name" value="SAM_OH_AdoTrfase_N_sf"/>
</dbReference>
<evidence type="ECO:0000259" key="4">
    <source>
        <dbReference type="Pfam" id="PF20257"/>
    </source>
</evidence>
<dbReference type="InterPro" id="IPR046470">
    <property type="entry name" value="SAM_HAT_C"/>
</dbReference>
<dbReference type="AlphaFoldDB" id="A0ABD4T305"/>
<dbReference type="PANTHER" id="PTHR35092">
    <property type="entry name" value="CHLORINASE MJ1651"/>
    <property type="match status" value="1"/>
</dbReference>
<dbReference type="Proteomes" id="UP000031561">
    <property type="component" value="Unassembled WGS sequence"/>
</dbReference>
<dbReference type="Pfam" id="PF20257">
    <property type="entry name" value="SAM_HAT_C"/>
    <property type="match status" value="1"/>
</dbReference>
<keyword evidence="1" id="KW-0949">S-adenosyl-L-methionine</keyword>
<proteinExistence type="inferred from homology"/>